<sequence length="235" mass="27928">MRYKQIIFDVDDTLIDFAATEDFAFNSLFNKHHWPVSAELQRQYHAYNQGLWRDLEQGKLTYDELSEKCFRVFLKDHLNIDVDGAKTMEEYRSYFGEAHKLLPGVQDTLRFAKKKGYKLAILSNGEKFMQRHRLKLAGIYDYFDLIVTSEEAHCQKPDEHAFDYFFSRTEISPNETIFFGDGLQSDILGAEKYGFDSIWYNHRHRKNNLNLHPLFEVETYPEFVKLMQNDFKKAY</sequence>
<evidence type="ECO:0000313" key="1">
    <source>
        <dbReference type="EMBL" id="KRM40390.1"/>
    </source>
</evidence>
<dbReference type="Gene3D" id="3.40.50.1000">
    <property type="entry name" value="HAD superfamily/HAD-like"/>
    <property type="match status" value="1"/>
</dbReference>
<dbReference type="Pfam" id="PF00702">
    <property type="entry name" value="Hydrolase"/>
    <property type="match status" value="1"/>
</dbReference>
<organism evidence="1 2">
    <name type="scientific">Lactobacillus hamsteri DSM 5661 = JCM 6256</name>
    <dbReference type="NCBI Taxonomy" id="1423754"/>
    <lineage>
        <taxon>Bacteria</taxon>
        <taxon>Bacillati</taxon>
        <taxon>Bacillota</taxon>
        <taxon>Bacilli</taxon>
        <taxon>Lactobacillales</taxon>
        <taxon>Lactobacillaceae</taxon>
        <taxon>Lactobacillus</taxon>
    </lineage>
</organism>
<dbReference type="NCBIfam" id="TIGR02254">
    <property type="entry name" value="YjjG_YfnB"/>
    <property type="match status" value="1"/>
</dbReference>
<accession>A0A0R1YL18</accession>
<dbReference type="GO" id="GO:0008253">
    <property type="term" value="F:5'-nucleotidase activity"/>
    <property type="evidence" value="ECO:0007669"/>
    <property type="project" value="InterPro"/>
</dbReference>
<dbReference type="Gene3D" id="1.10.150.240">
    <property type="entry name" value="Putative phosphatase, domain 2"/>
    <property type="match status" value="1"/>
</dbReference>
<dbReference type="InterPro" id="IPR023214">
    <property type="entry name" value="HAD_sf"/>
</dbReference>
<dbReference type="Proteomes" id="UP000051223">
    <property type="component" value="Unassembled WGS sequence"/>
</dbReference>
<dbReference type="SFLD" id="SFLDG01129">
    <property type="entry name" value="C1.5:_HAD__Beta-PGM__Phosphata"/>
    <property type="match status" value="1"/>
</dbReference>
<proteinExistence type="predicted"/>
<keyword evidence="1" id="KW-0378">Hydrolase</keyword>
<dbReference type="SFLD" id="SFLDS00003">
    <property type="entry name" value="Haloacid_Dehalogenase"/>
    <property type="match status" value="1"/>
</dbReference>
<dbReference type="InterPro" id="IPR023198">
    <property type="entry name" value="PGP-like_dom2"/>
</dbReference>
<dbReference type="NCBIfam" id="TIGR01509">
    <property type="entry name" value="HAD-SF-IA-v3"/>
    <property type="match status" value="1"/>
</dbReference>
<protein>
    <submittedName>
        <fullName evidence="1">Hydrolase</fullName>
    </submittedName>
</protein>
<gene>
    <name evidence="1" type="ORF">FC39_GL000665</name>
</gene>
<dbReference type="EMBL" id="AZGI01000021">
    <property type="protein sequence ID" value="KRM40390.1"/>
    <property type="molecule type" value="Genomic_DNA"/>
</dbReference>
<dbReference type="PRINTS" id="PR00413">
    <property type="entry name" value="HADHALOGNASE"/>
</dbReference>
<dbReference type="RefSeq" id="WP_025081094.1">
    <property type="nucleotide sequence ID" value="NZ_AZGI01000021.1"/>
</dbReference>
<dbReference type="AlphaFoldDB" id="A0A0R1YL18"/>
<comment type="caution">
    <text evidence="1">The sequence shown here is derived from an EMBL/GenBank/DDBJ whole genome shotgun (WGS) entry which is preliminary data.</text>
</comment>
<dbReference type="PATRIC" id="fig|1423754.3.peg.685"/>
<dbReference type="OrthoDB" id="9802350at2"/>
<dbReference type="InterPro" id="IPR052550">
    <property type="entry name" value="Pyrimidine_5'-ntase_YjjG"/>
</dbReference>
<dbReference type="SFLD" id="SFLDG01135">
    <property type="entry name" value="C1.5.6:_HAD__Beta-PGM__Phospha"/>
    <property type="match status" value="1"/>
</dbReference>
<dbReference type="eggNOG" id="COG1011">
    <property type="taxonomic scope" value="Bacteria"/>
</dbReference>
<dbReference type="PANTHER" id="PTHR47478:SF1">
    <property type="entry name" value="PYRIMIDINE 5'-NUCLEOTIDASE YJJG"/>
    <property type="match status" value="1"/>
</dbReference>
<dbReference type="STRING" id="1423754.FC39_GL000665"/>
<keyword evidence="2" id="KW-1185">Reference proteome</keyword>
<dbReference type="PANTHER" id="PTHR47478">
    <property type="match status" value="1"/>
</dbReference>
<dbReference type="InterPro" id="IPR036412">
    <property type="entry name" value="HAD-like_sf"/>
</dbReference>
<dbReference type="InterPro" id="IPR011951">
    <property type="entry name" value="HAD-SF_hydro_IA_YjjG/PynA"/>
</dbReference>
<name>A0A0R1YL18_9LACO</name>
<dbReference type="InterPro" id="IPR006439">
    <property type="entry name" value="HAD-SF_hydro_IA"/>
</dbReference>
<reference evidence="1 2" key="1">
    <citation type="journal article" date="2015" name="Genome Announc.">
        <title>Expanding the biotechnology potential of lactobacilli through comparative genomics of 213 strains and associated genera.</title>
        <authorList>
            <person name="Sun Z."/>
            <person name="Harris H.M."/>
            <person name="McCann A."/>
            <person name="Guo C."/>
            <person name="Argimon S."/>
            <person name="Zhang W."/>
            <person name="Yang X."/>
            <person name="Jeffery I.B."/>
            <person name="Cooney J.C."/>
            <person name="Kagawa T.F."/>
            <person name="Liu W."/>
            <person name="Song Y."/>
            <person name="Salvetti E."/>
            <person name="Wrobel A."/>
            <person name="Rasinkangas P."/>
            <person name="Parkhill J."/>
            <person name="Rea M.C."/>
            <person name="O'Sullivan O."/>
            <person name="Ritari J."/>
            <person name="Douillard F.P."/>
            <person name="Paul Ross R."/>
            <person name="Yang R."/>
            <person name="Briner A.E."/>
            <person name="Felis G.E."/>
            <person name="de Vos W.M."/>
            <person name="Barrangou R."/>
            <person name="Klaenhammer T.R."/>
            <person name="Caufield P.W."/>
            <person name="Cui Y."/>
            <person name="Zhang H."/>
            <person name="O'Toole P.W."/>
        </authorList>
    </citation>
    <scope>NUCLEOTIDE SEQUENCE [LARGE SCALE GENOMIC DNA]</scope>
    <source>
        <strain evidence="1 2">DSM 5661</strain>
    </source>
</reference>
<dbReference type="NCBIfam" id="TIGR01549">
    <property type="entry name" value="HAD-SF-IA-v1"/>
    <property type="match status" value="1"/>
</dbReference>
<evidence type="ECO:0000313" key="2">
    <source>
        <dbReference type="Proteomes" id="UP000051223"/>
    </source>
</evidence>
<dbReference type="SUPFAM" id="SSF56784">
    <property type="entry name" value="HAD-like"/>
    <property type="match status" value="1"/>
</dbReference>